<dbReference type="PANTHER" id="PTHR15503:SF30">
    <property type="entry name" value="RETROTRANSPOSON GAG-LIKE PROTEIN 6"/>
    <property type="match status" value="1"/>
</dbReference>
<keyword evidence="1" id="KW-0863">Zinc-finger</keyword>
<accession>A0AAW1C227</accession>
<dbReference type="InterPro" id="IPR005162">
    <property type="entry name" value="Retrotrans_gag_dom"/>
</dbReference>
<dbReference type="GO" id="GO:0008270">
    <property type="term" value="F:zinc ion binding"/>
    <property type="evidence" value="ECO:0007669"/>
    <property type="project" value="UniProtKB-KW"/>
</dbReference>
<evidence type="ECO:0000256" key="2">
    <source>
        <dbReference type="SAM" id="MobiDB-lite"/>
    </source>
</evidence>
<reference evidence="4 5" key="1">
    <citation type="journal article" date="2024" name="Proc. Natl. Acad. Sci. U.S.A.">
        <title>The genetic regulatory architecture and epigenomic basis for age-related changes in rattlesnake venom.</title>
        <authorList>
            <person name="Hogan M.P."/>
            <person name="Holding M.L."/>
            <person name="Nystrom G.S."/>
            <person name="Colston T.J."/>
            <person name="Bartlett D.A."/>
            <person name="Mason A.J."/>
            <person name="Ellsworth S.A."/>
            <person name="Rautsaw R.M."/>
            <person name="Lawrence K.C."/>
            <person name="Strickland J.L."/>
            <person name="He B."/>
            <person name="Fraser P."/>
            <person name="Margres M.J."/>
            <person name="Gilbert D.M."/>
            <person name="Gibbs H.L."/>
            <person name="Parkinson C.L."/>
            <person name="Rokyta D.R."/>
        </authorList>
    </citation>
    <scope>NUCLEOTIDE SEQUENCE [LARGE SCALE GENOMIC DNA]</scope>
    <source>
        <strain evidence="4">DRR0105</strain>
    </source>
</reference>
<dbReference type="Pfam" id="PF00098">
    <property type="entry name" value="zf-CCHC"/>
    <property type="match status" value="1"/>
</dbReference>
<evidence type="ECO:0000256" key="1">
    <source>
        <dbReference type="PROSITE-ProRule" id="PRU00047"/>
    </source>
</evidence>
<dbReference type="SMART" id="SM00343">
    <property type="entry name" value="ZnF_C2HC"/>
    <property type="match status" value="1"/>
</dbReference>
<dbReference type="Proteomes" id="UP001474421">
    <property type="component" value="Unassembled WGS sequence"/>
</dbReference>
<gene>
    <name evidence="4" type="ORF">NXF25_006537</name>
</gene>
<organism evidence="4 5">
    <name type="scientific">Crotalus adamanteus</name>
    <name type="common">Eastern diamondback rattlesnake</name>
    <dbReference type="NCBI Taxonomy" id="8729"/>
    <lineage>
        <taxon>Eukaryota</taxon>
        <taxon>Metazoa</taxon>
        <taxon>Chordata</taxon>
        <taxon>Craniata</taxon>
        <taxon>Vertebrata</taxon>
        <taxon>Euteleostomi</taxon>
        <taxon>Lepidosauria</taxon>
        <taxon>Squamata</taxon>
        <taxon>Bifurcata</taxon>
        <taxon>Unidentata</taxon>
        <taxon>Episquamata</taxon>
        <taxon>Toxicofera</taxon>
        <taxon>Serpentes</taxon>
        <taxon>Colubroidea</taxon>
        <taxon>Viperidae</taxon>
        <taxon>Crotalinae</taxon>
        <taxon>Crotalus</taxon>
    </lineage>
</organism>
<sequence>MFLGHVLNHLDRFAAQYTSQWAIVVAVTANLQGEAAAWAADLFSDHAGELADIGSFLDALIARFEDSTRVQRAEAEIVGLKQAGRPIREFIREFQRMAGHLRTWPERLLVHHFRNGLDKELRQACIMRGVPCRLHDWYKVVTELHTGLQELRSGMGDPAPFQQAGGKPKDVGDQFRVAVPAATRGTFQCFRCNKSGHRAAQCPMSMGKGSSPGLAVPTVQRRQDVTPPWGADQSRALRQTKEGTPY</sequence>
<dbReference type="InterPro" id="IPR032567">
    <property type="entry name" value="RTL1-rel"/>
</dbReference>
<keyword evidence="1" id="KW-0862">Zinc</keyword>
<feature type="region of interest" description="Disordered" evidence="2">
    <location>
        <begin position="203"/>
        <end position="246"/>
    </location>
</feature>
<dbReference type="AlphaFoldDB" id="A0AAW1C227"/>
<keyword evidence="1" id="KW-0479">Metal-binding</keyword>
<dbReference type="PROSITE" id="PS50158">
    <property type="entry name" value="ZF_CCHC"/>
    <property type="match status" value="1"/>
</dbReference>
<proteinExistence type="predicted"/>
<dbReference type="PANTHER" id="PTHR15503">
    <property type="entry name" value="LDOC1 RELATED"/>
    <property type="match status" value="1"/>
</dbReference>
<dbReference type="InterPro" id="IPR001878">
    <property type="entry name" value="Znf_CCHC"/>
</dbReference>
<protein>
    <recommendedName>
        <fullName evidence="3">CCHC-type domain-containing protein</fullName>
    </recommendedName>
</protein>
<comment type="caution">
    <text evidence="4">The sequence shown here is derived from an EMBL/GenBank/DDBJ whole genome shotgun (WGS) entry which is preliminary data.</text>
</comment>
<evidence type="ECO:0000313" key="4">
    <source>
        <dbReference type="EMBL" id="KAK9407763.1"/>
    </source>
</evidence>
<evidence type="ECO:0000259" key="3">
    <source>
        <dbReference type="PROSITE" id="PS50158"/>
    </source>
</evidence>
<dbReference type="GO" id="GO:0003676">
    <property type="term" value="F:nucleic acid binding"/>
    <property type="evidence" value="ECO:0007669"/>
    <property type="project" value="InterPro"/>
</dbReference>
<dbReference type="InterPro" id="IPR036875">
    <property type="entry name" value="Znf_CCHC_sf"/>
</dbReference>
<name>A0AAW1C227_CROAD</name>
<dbReference type="SUPFAM" id="SSF57756">
    <property type="entry name" value="Retrovirus zinc finger-like domains"/>
    <property type="match status" value="1"/>
</dbReference>
<dbReference type="EMBL" id="JAOTOJ010000002">
    <property type="protein sequence ID" value="KAK9407763.1"/>
    <property type="molecule type" value="Genomic_DNA"/>
</dbReference>
<feature type="domain" description="CCHC-type" evidence="3">
    <location>
        <begin position="189"/>
        <end position="203"/>
    </location>
</feature>
<dbReference type="Pfam" id="PF03732">
    <property type="entry name" value="Retrotrans_gag"/>
    <property type="match status" value="1"/>
</dbReference>
<keyword evidence="5" id="KW-1185">Reference proteome</keyword>
<evidence type="ECO:0000313" key="5">
    <source>
        <dbReference type="Proteomes" id="UP001474421"/>
    </source>
</evidence>
<dbReference type="Gene3D" id="4.10.60.10">
    <property type="entry name" value="Zinc finger, CCHC-type"/>
    <property type="match status" value="1"/>
</dbReference>